<keyword evidence="1" id="KW-0472">Membrane</keyword>
<reference evidence="2" key="1">
    <citation type="submission" date="2024-02" db="EMBL/GenBank/DDBJ databases">
        <title>Tomenella chthoni gen. nov. sp. nov., a member of the family Jonesiaceae isolated from bat guano.</title>
        <authorList>
            <person name="Miller S.L."/>
            <person name="King J."/>
            <person name="Sankaranarayanan K."/>
            <person name="Lawson P.A."/>
        </authorList>
    </citation>
    <scope>NUCLEOTIDE SEQUENCE</scope>
    <source>
        <strain evidence="2">BS-20</strain>
    </source>
</reference>
<proteinExistence type="predicted"/>
<keyword evidence="1" id="KW-1133">Transmembrane helix</keyword>
<feature type="transmembrane region" description="Helical" evidence="1">
    <location>
        <begin position="12"/>
        <end position="29"/>
    </location>
</feature>
<evidence type="ECO:0000313" key="2">
    <source>
        <dbReference type="EMBL" id="XBH21769.1"/>
    </source>
</evidence>
<sequence length="61" mass="7023">METFWDGLGALIPSIGVGIIFYFVMRFVVRADRNERLQLAELDRLANEQTDTEEPHTTNPQ</sequence>
<gene>
    <name evidence="2" type="ORF">V5R04_00645</name>
</gene>
<evidence type="ECO:0000256" key="1">
    <source>
        <dbReference type="SAM" id="Phobius"/>
    </source>
</evidence>
<keyword evidence="1" id="KW-0812">Transmembrane</keyword>
<evidence type="ECO:0008006" key="3">
    <source>
        <dbReference type="Google" id="ProtNLM"/>
    </source>
</evidence>
<accession>A0AAU7DUV8</accession>
<name>A0AAU7DUV8_9MICO</name>
<protein>
    <recommendedName>
        <fullName evidence="3">Lysyl-tRNA synthetase</fullName>
    </recommendedName>
</protein>
<dbReference type="AlphaFoldDB" id="A0AAU7DUV8"/>
<organism evidence="2">
    <name type="scientific">Jonesiaceae bacterium BS-20</name>
    <dbReference type="NCBI Taxonomy" id="3120821"/>
    <lineage>
        <taxon>Bacteria</taxon>
        <taxon>Bacillati</taxon>
        <taxon>Actinomycetota</taxon>
        <taxon>Actinomycetes</taxon>
        <taxon>Micrococcales</taxon>
        <taxon>Jonesiaceae</taxon>
    </lineage>
</organism>
<dbReference type="EMBL" id="CP146203">
    <property type="protein sequence ID" value="XBH21769.1"/>
    <property type="molecule type" value="Genomic_DNA"/>
</dbReference>